<reference evidence="10" key="1">
    <citation type="submission" date="2021-01" db="EMBL/GenBank/DDBJ databases">
        <authorList>
            <person name="Corre E."/>
            <person name="Pelletier E."/>
            <person name="Niang G."/>
            <person name="Scheremetjew M."/>
            <person name="Finn R."/>
            <person name="Kale V."/>
            <person name="Holt S."/>
            <person name="Cochrane G."/>
            <person name="Meng A."/>
            <person name="Brown T."/>
            <person name="Cohen L."/>
        </authorList>
    </citation>
    <scope>NUCLEOTIDE SEQUENCE</scope>
    <source>
        <strain evidence="10">379</strain>
    </source>
</reference>
<dbReference type="Gene3D" id="1.20.5.3310">
    <property type="match status" value="1"/>
</dbReference>
<feature type="signal peptide" evidence="9">
    <location>
        <begin position="1"/>
        <end position="18"/>
    </location>
</feature>
<keyword evidence="7" id="KW-0472">Membrane</keyword>
<keyword evidence="5" id="KW-1133">Transmembrane helix</keyword>
<accession>A0A7S3TYH9</accession>
<dbReference type="InterPro" id="IPR003369">
    <property type="entry name" value="TatA/B/E"/>
</dbReference>
<feature type="compositionally biased region" description="Pro residues" evidence="8">
    <location>
        <begin position="158"/>
        <end position="171"/>
    </location>
</feature>
<gene>
    <name evidence="10" type="ORF">EHUX00137_LOCUS46165</name>
</gene>
<keyword evidence="9" id="KW-0732">Signal</keyword>
<organism evidence="10">
    <name type="scientific">Emiliania huxleyi</name>
    <name type="common">Coccolithophore</name>
    <name type="synonym">Pontosphaera huxleyi</name>
    <dbReference type="NCBI Taxonomy" id="2903"/>
    <lineage>
        <taxon>Eukaryota</taxon>
        <taxon>Haptista</taxon>
        <taxon>Haptophyta</taxon>
        <taxon>Prymnesiophyceae</taxon>
        <taxon>Isochrysidales</taxon>
        <taxon>Noelaerhabdaceae</taxon>
        <taxon>Emiliania</taxon>
    </lineage>
</organism>
<evidence type="ECO:0000256" key="1">
    <source>
        <dbReference type="ARBA" id="ARBA00004167"/>
    </source>
</evidence>
<keyword evidence="6" id="KW-0811">Translocation</keyword>
<feature type="region of interest" description="Disordered" evidence="8">
    <location>
        <begin position="289"/>
        <end position="311"/>
    </location>
</feature>
<proteinExistence type="predicted"/>
<evidence type="ECO:0000313" key="10">
    <source>
        <dbReference type="EMBL" id="CAE0597429.1"/>
    </source>
</evidence>
<sequence length="311" mass="33024">MACCRLCLLLLTIPAVAAHSTVLCVRGASSVVMQHGGKGAPRTLHLRTPARTASRAPPVRMFGPPGGGFLNMGTPELVVIGAVAWVLLGPKELFRLSREAGAFLGEWQQLGRQAQQTFQDALESELAEEEGAAAGPNSPSSIAAKWREEANEFASKLQPPPPPPPPPPAAPPATVSTSTAPPAVFEDLDEKYARGELDEEAMLKEMQATLGDPETNRQNFQAQLSGERNAQVLAENPAPEGFDLDGSEGELQGAEEDLLAVQIAEAENALAALQAEKDVLALRRKQLEANAERARRRAEDEALAGREGPPA</sequence>
<evidence type="ECO:0000256" key="6">
    <source>
        <dbReference type="ARBA" id="ARBA00023010"/>
    </source>
</evidence>
<dbReference type="AlphaFoldDB" id="A0A7S3TYH9"/>
<keyword evidence="3" id="KW-0812">Transmembrane</keyword>
<dbReference type="Pfam" id="PF02416">
    <property type="entry name" value="TatA_B_E"/>
    <property type="match status" value="1"/>
</dbReference>
<evidence type="ECO:0000256" key="8">
    <source>
        <dbReference type="SAM" id="MobiDB-lite"/>
    </source>
</evidence>
<evidence type="ECO:0000256" key="4">
    <source>
        <dbReference type="ARBA" id="ARBA00022927"/>
    </source>
</evidence>
<keyword evidence="2" id="KW-0813">Transport</keyword>
<evidence type="ECO:0000256" key="3">
    <source>
        <dbReference type="ARBA" id="ARBA00022692"/>
    </source>
</evidence>
<dbReference type="EMBL" id="HBIR01059381">
    <property type="protein sequence ID" value="CAE0597429.1"/>
    <property type="molecule type" value="Transcribed_RNA"/>
</dbReference>
<feature type="compositionally biased region" description="Acidic residues" evidence="8">
    <location>
        <begin position="122"/>
        <end position="131"/>
    </location>
</feature>
<evidence type="ECO:0000256" key="2">
    <source>
        <dbReference type="ARBA" id="ARBA00022448"/>
    </source>
</evidence>
<dbReference type="GO" id="GO:0016020">
    <property type="term" value="C:membrane"/>
    <property type="evidence" value="ECO:0007669"/>
    <property type="project" value="UniProtKB-ARBA"/>
</dbReference>
<dbReference type="GO" id="GO:0015031">
    <property type="term" value="P:protein transport"/>
    <property type="evidence" value="ECO:0007669"/>
    <property type="project" value="UniProtKB-KW"/>
</dbReference>
<comment type="subcellular location">
    <subcellularLocation>
        <location evidence="1">Membrane</location>
        <topology evidence="1">Single-pass membrane protein</topology>
    </subcellularLocation>
</comment>
<feature type="chain" id="PRO_5031377266" evidence="9">
    <location>
        <begin position="19"/>
        <end position="311"/>
    </location>
</feature>
<evidence type="ECO:0000256" key="5">
    <source>
        <dbReference type="ARBA" id="ARBA00022989"/>
    </source>
</evidence>
<evidence type="ECO:0000256" key="7">
    <source>
        <dbReference type="ARBA" id="ARBA00023136"/>
    </source>
</evidence>
<keyword evidence="4" id="KW-0653">Protein transport</keyword>
<feature type="region of interest" description="Disordered" evidence="8">
    <location>
        <begin position="115"/>
        <end position="180"/>
    </location>
</feature>
<protein>
    <submittedName>
        <fullName evidence="10">Uncharacterized protein</fullName>
    </submittedName>
</protein>
<name>A0A7S3TYH9_EMIHU</name>
<feature type="compositionally biased region" description="Basic and acidic residues" evidence="8">
    <location>
        <begin position="289"/>
        <end position="304"/>
    </location>
</feature>
<evidence type="ECO:0000256" key="9">
    <source>
        <dbReference type="SAM" id="SignalP"/>
    </source>
</evidence>